<organism evidence="5 6">
    <name type="scientific">Lactococcus termiticola</name>
    <dbReference type="NCBI Taxonomy" id="2169526"/>
    <lineage>
        <taxon>Bacteria</taxon>
        <taxon>Bacillati</taxon>
        <taxon>Bacillota</taxon>
        <taxon>Bacilli</taxon>
        <taxon>Lactobacillales</taxon>
        <taxon>Streptococcaceae</taxon>
        <taxon>Lactococcus</taxon>
    </lineage>
</organism>
<feature type="domain" description="GFO/IDH/MocA-like oxidoreductase" evidence="4">
    <location>
        <begin position="135"/>
        <end position="246"/>
    </location>
</feature>
<dbReference type="PANTHER" id="PTHR42840">
    <property type="entry name" value="NAD(P)-BINDING ROSSMANN-FOLD SUPERFAMILY PROTEIN-RELATED"/>
    <property type="match status" value="1"/>
</dbReference>
<dbReference type="Pfam" id="PF22725">
    <property type="entry name" value="GFO_IDH_MocA_C3"/>
    <property type="match status" value="1"/>
</dbReference>
<name>A0A2R5HJU1_9LACT</name>
<dbReference type="RefSeq" id="WP_109245918.1">
    <property type="nucleotide sequence ID" value="NZ_BFFO01000006.1"/>
</dbReference>
<dbReference type="AlphaFoldDB" id="A0A2R5HJU1"/>
<accession>A0A2R5HJU1</accession>
<dbReference type="SUPFAM" id="SSF51735">
    <property type="entry name" value="NAD(P)-binding Rossmann-fold domains"/>
    <property type="match status" value="1"/>
</dbReference>
<keyword evidence="2" id="KW-0560">Oxidoreductase</keyword>
<dbReference type="Gene3D" id="3.40.50.720">
    <property type="entry name" value="NAD(P)-binding Rossmann-like Domain"/>
    <property type="match status" value="1"/>
</dbReference>
<reference evidence="5 6" key="1">
    <citation type="journal article" date="2018" name="Genome Announc.">
        <title>Draft Genome Sequence of Lactococcus sp. Strain NtB2 (JCM 32569), Isolated from the Gut of the Higher Termite Nasutitermes takasagoensis.</title>
        <authorList>
            <person name="Noda S."/>
            <person name="Aihara C."/>
            <person name="Yuki M."/>
            <person name="Ohkuma M."/>
        </authorList>
    </citation>
    <scope>NUCLEOTIDE SEQUENCE [LARGE SCALE GENOMIC DNA]</scope>
    <source>
        <strain evidence="5 6">NtB2</strain>
    </source>
</reference>
<dbReference type="OrthoDB" id="9815825at2"/>
<evidence type="ECO:0000259" key="4">
    <source>
        <dbReference type="Pfam" id="PF22725"/>
    </source>
</evidence>
<comment type="similarity">
    <text evidence="1">Belongs to the Gfo/Idh/MocA family.</text>
</comment>
<comment type="caution">
    <text evidence="5">The sequence shown here is derived from an EMBL/GenBank/DDBJ whole genome shotgun (WGS) entry which is preliminary data.</text>
</comment>
<dbReference type="GO" id="GO:0016491">
    <property type="term" value="F:oxidoreductase activity"/>
    <property type="evidence" value="ECO:0007669"/>
    <property type="project" value="UniProtKB-KW"/>
</dbReference>
<protein>
    <submittedName>
        <fullName evidence="5">Inositol 2-dehydrogenase</fullName>
    </submittedName>
</protein>
<evidence type="ECO:0000313" key="5">
    <source>
        <dbReference type="EMBL" id="GBG96948.1"/>
    </source>
</evidence>
<dbReference type="InterPro" id="IPR000683">
    <property type="entry name" value="Gfo/Idh/MocA-like_OxRdtase_N"/>
</dbReference>
<dbReference type="Gene3D" id="3.30.360.10">
    <property type="entry name" value="Dihydrodipicolinate Reductase, domain 2"/>
    <property type="match status" value="1"/>
</dbReference>
<feature type="domain" description="Gfo/Idh/MocA-like oxidoreductase N-terminal" evidence="3">
    <location>
        <begin position="4"/>
        <end position="121"/>
    </location>
</feature>
<dbReference type="GO" id="GO:0000166">
    <property type="term" value="F:nucleotide binding"/>
    <property type="evidence" value="ECO:0007669"/>
    <property type="project" value="InterPro"/>
</dbReference>
<dbReference type="InterPro" id="IPR030827">
    <property type="entry name" value="Myo_inos_IolG"/>
</dbReference>
<evidence type="ECO:0000313" key="6">
    <source>
        <dbReference type="Proteomes" id="UP000245021"/>
    </source>
</evidence>
<dbReference type="InterPro" id="IPR036291">
    <property type="entry name" value="NAD(P)-bd_dom_sf"/>
</dbReference>
<evidence type="ECO:0000256" key="1">
    <source>
        <dbReference type="ARBA" id="ARBA00010928"/>
    </source>
</evidence>
<dbReference type="NCBIfam" id="TIGR04380">
    <property type="entry name" value="myo_inos_iolG"/>
    <property type="match status" value="1"/>
</dbReference>
<dbReference type="PANTHER" id="PTHR42840:SF3">
    <property type="entry name" value="BINDING ROSSMANN FOLD OXIDOREDUCTASE, PUTATIVE (AFU_ORTHOLOGUE AFUA_2G10240)-RELATED"/>
    <property type="match status" value="1"/>
</dbReference>
<keyword evidence="6" id="KW-1185">Reference proteome</keyword>
<gene>
    <name evidence="5" type="ORF">NtB2_01084</name>
</gene>
<dbReference type="InterPro" id="IPR055170">
    <property type="entry name" value="GFO_IDH_MocA-like_dom"/>
</dbReference>
<dbReference type="EMBL" id="BFFO01000006">
    <property type="protein sequence ID" value="GBG96948.1"/>
    <property type="molecule type" value="Genomic_DNA"/>
</dbReference>
<evidence type="ECO:0000259" key="3">
    <source>
        <dbReference type="Pfam" id="PF01408"/>
    </source>
</evidence>
<dbReference type="Pfam" id="PF01408">
    <property type="entry name" value="GFO_IDH_MocA"/>
    <property type="match status" value="1"/>
</dbReference>
<sequence>MTKIKIAIISYGRIGKVHMKNLAINPDFEVVMVCDIIEDPDFKEDYPAIPFVKDYDEVLANPAVEAVLIGTPTKFHPSQIIAAAKAGKHIFCEKPVGSELDEIMEAYEAVKEAGVKFQLGFNRRFDDDFLNIKARIAEIGEPQILKITSRDPGMPPLDYVKGSGGLFMDMAIHDFDMARYMFGEVKTVSAKGGALIDPAITQYDDIDTAITTLTFENGAMAVVDNSRQAVYGYDQRLEAFGSKGMLANSNHTDHNTIFSGSDHIQSGKPQLFFLERYLKSYDTELKFFADSIKNNAPIACSFEDGIMAVKIAKSAKEALVTGQTIAIEKI</sequence>
<dbReference type="SUPFAM" id="SSF55347">
    <property type="entry name" value="Glyceraldehyde-3-phosphate dehydrogenase-like, C-terminal domain"/>
    <property type="match status" value="1"/>
</dbReference>
<evidence type="ECO:0000256" key="2">
    <source>
        <dbReference type="ARBA" id="ARBA00023002"/>
    </source>
</evidence>
<proteinExistence type="inferred from homology"/>
<dbReference type="Proteomes" id="UP000245021">
    <property type="component" value="Unassembled WGS sequence"/>
</dbReference>